<dbReference type="InterPro" id="IPR025965">
    <property type="entry name" value="FlgD/Vpr_Ig-like"/>
</dbReference>
<dbReference type="Proteomes" id="UP000580839">
    <property type="component" value="Unassembled WGS sequence"/>
</dbReference>
<dbReference type="InterPro" id="IPR051200">
    <property type="entry name" value="Host-pathogen_enzymatic-act"/>
</dbReference>
<dbReference type="Pfam" id="PF13860">
    <property type="entry name" value="FlgD_ig"/>
    <property type="match status" value="1"/>
</dbReference>
<feature type="domain" description="Cytochrome c" evidence="5">
    <location>
        <begin position="584"/>
        <end position="707"/>
    </location>
</feature>
<dbReference type="SUPFAM" id="SSF46626">
    <property type="entry name" value="Cytochrome c"/>
    <property type="match status" value="2"/>
</dbReference>
<dbReference type="PANTHER" id="PTHR47197:SF3">
    <property type="entry name" value="DIHYDRO-HEME D1 DEHYDROGENASE"/>
    <property type="match status" value="1"/>
</dbReference>
<evidence type="ECO:0000259" key="5">
    <source>
        <dbReference type="PROSITE" id="PS51007"/>
    </source>
</evidence>
<dbReference type="EMBL" id="JABFRW010000112">
    <property type="protein sequence ID" value="NOT34360.1"/>
    <property type="molecule type" value="Genomic_DNA"/>
</dbReference>
<evidence type="ECO:0000313" key="6">
    <source>
        <dbReference type="EMBL" id="NOT34360.1"/>
    </source>
</evidence>
<reference evidence="6 7" key="1">
    <citation type="submission" date="2020-04" db="EMBL/GenBank/DDBJ databases">
        <title>Metagenomic profiling of ammonia- and methane-oxidizing microorganisms in a Dutch drinking water treatment plant.</title>
        <authorList>
            <person name="Poghosyan L."/>
            <person name="Leucker S."/>
        </authorList>
    </citation>
    <scope>NUCLEOTIDE SEQUENCE [LARGE SCALE GENOMIC DNA]</scope>
    <source>
        <strain evidence="6">S-RSF-IL-03</strain>
    </source>
</reference>
<dbReference type="Gene3D" id="2.130.10.10">
    <property type="entry name" value="YVTN repeat-like/Quinoprotein amine dehydrogenase"/>
    <property type="match status" value="2"/>
</dbReference>
<organism evidence="6 7">
    <name type="scientific">Eiseniibacteriota bacterium</name>
    <dbReference type="NCBI Taxonomy" id="2212470"/>
    <lineage>
        <taxon>Bacteria</taxon>
        <taxon>Candidatus Eiseniibacteriota</taxon>
    </lineage>
</organism>
<accession>A0A849SSK6</accession>
<dbReference type="SUPFAM" id="SSF75011">
    <property type="entry name" value="3-carboxy-cis,cis-mucoante lactonizing enzyme"/>
    <property type="match status" value="1"/>
</dbReference>
<dbReference type="Gene3D" id="1.10.760.10">
    <property type="entry name" value="Cytochrome c-like domain"/>
    <property type="match status" value="1"/>
</dbReference>
<dbReference type="InterPro" id="IPR009056">
    <property type="entry name" value="Cyt_c-like_dom"/>
</dbReference>
<evidence type="ECO:0000256" key="2">
    <source>
        <dbReference type="ARBA" id="ARBA00022723"/>
    </source>
</evidence>
<dbReference type="GO" id="GO:0046872">
    <property type="term" value="F:metal ion binding"/>
    <property type="evidence" value="ECO:0007669"/>
    <property type="project" value="UniProtKB-KW"/>
</dbReference>
<dbReference type="InterPro" id="IPR015943">
    <property type="entry name" value="WD40/YVTN_repeat-like_dom_sf"/>
</dbReference>
<gene>
    <name evidence="6" type="ORF">HOP12_09345</name>
</gene>
<proteinExistence type="predicted"/>
<evidence type="ECO:0000256" key="3">
    <source>
        <dbReference type="ARBA" id="ARBA00023004"/>
    </source>
</evidence>
<keyword evidence="1 4" id="KW-0349">Heme</keyword>
<dbReference type="PANTHER" id="PTHR47197">
    <property type="entry name" value="PROTEIN NIRF"/>
    <property type="match status" value="1"/>
</dbReference>
<dbReference type="PROSITE" id="PS51007">
    <property type="entry name" value="CYTC"/>
    <property type="match status" value="2"/>
</dbReference>
<protein>
    <recommendedName>
        <fullName evidence="5">Cytochrome c domain-containing protein</fullName>
    </recommendedName>
</protein>
<dbReference type="GO" id="GO:0009055">
    <property type="term" value="F:electron transfer activity"/>
    <property type="evidence" value="ECO:0007669"/>
    <property type="project" value="InterPro"/>
</dbReference>
<sequence length="936" mass="99751">MLRRVSLALALVAVVAGVLAWPRHLISRTSDTNDFVNFESGHVRPAVLTPSGDRLLVINTPDARLSVFDLTGVAPVRIAEIPVGIEPVSVRALDDSTAWVVNLVSDDISIVNLNTLHTRASLRVGDEPNDVEFAGTPVRAYVSVSEENRIKVYDPVTLALETTIEIPASYPRSLAKTANGSHVYVASLHGNNNTTILTPEEVADSIPDDPDYPRYTPNKLGHLAPKVAAVVRKFGADWTDEYGKLWNSKVSYAPVDHDVIEISTTSQTVTRTFSASGSTNFALAVSPADGRIGVANTDARNQLRFEPKLSGYVTETQVGWITQAGTFTRRVINPHINYTFTPGPQSDADSALGLLSGIAFAASGNRAYVTAMANDRIGVLNPAGGAASTVRGRIPTLEGPSGVVVDDARGRLYVVGRFRNQLQTLSITTFAELDLQRIGFDPTPDMLVHGRRFFYAGSTSGHGEQACASCHIFGDTDHLAWDLGDPFGPYLANMAPLDGFDPQKGPMVTQSLRGLNGNTPLHWRGDRPDLAAFNGAIAGLLGRATPLPDSQMAAMSEFMNTIVYPPNPYGNLDRSLPDAPPGVPSAERGRVLFETSLFDTSGGTPVACSSCHAGTAVGPGTNNLMVPNETIFDPQDLKVPQLRNLYKKLGFSRAPGATPLRSTGFSHNGVEPTIGSFLGRAEFAFDPDTSISGPEKRDLEAYLIAFDTGMAPAVGHQLSFDGNANPGALATLAVLQTRTAANDCDLIATGIAGGTRHGWLYQGGDQWKIDQASIPNVSTTTLLDNAGLGTELTITAVPKGAGIRMALDRDRDTYLDTDEILAGFPPDDPDLNPGVVGSPVSANTAFGLRSVRPNPSSGPVEIVFSLSRPEPVQLVVYDVFGRQVRSLTDARTLAAGPHAVSWDGRRDDGGQTGAGVYFARLRTATGTLSRSLVRIR</sequence>
<evidence type="ECO:0000313" key="7">
    <source>
        <dbReference type="Proteomes" id="UP000580839"/>
    </source>
</evidence>
<evidence type="ECO:0000256" key="1">
    <source>
        <dbReference type="ARBA" id="ARBA00022617"/>
    </source>
</evidence>
<dbReference type="InterPro" id="IPR036909">
    <property type="entry name" value="Cyt_c-like_dom_sf"/>
</dbReference>
<feature type="domain" description="Cytochrome c" evidence="5">
    <location>
        <begin position="445"/>
        <end position="563"/>
    </location>
</feature>
<dbReference type="Gene3D" id="2.60.40.4070">
    <property type="match status" value="1"/>
</dbReference>
<keyword evidence="2 4" id="KW-0479">Metal-binding</keyword>
<dbReference type="AlphaFoldDB" id="A0A849SSK6"/>
<name>A0A849SSK6_UNCEI</name>
<keyword evidence="3 4" id="KW-0408">Iron</keyword>
<evidence type="ECO:0000256" key="4">
    <source>
        <dbReference type="PROSITE-ProRule" id="PRU00433"/>
    </source>
</evidence>
<comment type="caution">
    <text evidence="6">The sequence shown here is derived from an EMBL/GenBank/DDBJ whole genome shotgun (WGS) entry which is preliminary data.</text>
</comment>
<dbReference type="GO" id="GO:0020037">
    <property type="term" value="F:heme binding"/>
    <property type="evidence" value="ECO:0007669"/>
    <property type="project" value="InterPro"/>
</dbReference>